<name>A0A1I1WLP7_9BACT</name>
<dbReference type="Pfam" id="PF13711">
    <property type="entry name" value="DUF4160"/>
    <property type="match status" value="1"/>
</dbReference>
<sequence length="74" mass="8754">MFSSFDGVRIYIYPRDHNPAHFHAYYAEYEALINSRTLEIMVGELPGKQLKRVLKWAGLVQNELLDEFIRLQQL</sequence>
<evidence type="ECO:0000313" key="2">
    <source>
        <dbReference type="Proteomes" id="UP000198598"/>
    </source>
</evidence>
<keyword evidence="2" id="KW-1185">Reference proteome</keyword>
<dbReference type="Proteomes" id="UP000198598">
    <property type="component" value="Unassembled WGS sequence"/>
</dbReference>
<dbReference type="InterPro" id="IPR025427">
    <property type="entry name" value="DUF4160"/>
</dbReference>
<dbReference type="RefSeq" id="WP_093829730.1">
    <property type="nucleotide sequence ID" value="NZ_FOLQ01000008.1"/>
</dbReference>
<organism evidence="1 2">
    <name type="scientific">Spirosoma endophyticum</name>
    <dbReference type="NCBI Taxonomy" id="662367"/>
    <lineage>
        <taxon>Bacteria</taxon>
        <taxon>Pseudomonadati</taxon>
        <taxon>Bacteroidota</taxon>
        <taxon>Cytophagia</taxon>
        <taxon>Cytophagales</taxon>
        <taxon>Cytophagaceae</taxon>
        <taxon>Spirosoma</taxon>
    </lineage>
</organism>
<reference evidence="1 2" key="1">
    <citation type="submission" date="2016-10" db="EMBL/GenBank/DDBJ databases">
        <authorList>
            <person name="de Groot N.N."/>
        </authorList>
    </citation>
    <scope>NUCLEOTIDE SEQUENCE [LARGE SCALE GENOMIC DNA]</scope>
    <source>
        <strain evidence="1 2">DSM 26130</strain>
    </source>
</reference>
<evidence type="ECO:0000313" key="1">
    <source>
        <dbReference type="EMBL" id="SFD94343.1"/>
    </source>
</evidence>
<dbReference type="STRING" id="662367.SAMN05216167_108274"/>
<evidence type="ECO:0008006" key="3">
    <source>
        <dbReference type="Google" id="ProtNLM"/>
    </source>
</evidence>
<proteinExistence type="predicted"/>
<protein>
    <recommendedName>
        <fullName evidence="3">DUF4160 domain-containing protein</fullName>
    </recommendedName>
</protein>
<gene>
    <name evidence="1" type="ORF">SAMN05216167_108274</name>
</gene>
<dbReference type="OrthoDB" id="122670at2"/>
<dbReference type="EMBL" id="FOLQ01000008">
    <property type="protein sequence ID" value="SFD94343.1"/>
    <property type="molecule type" value="Genomic_DNA"/>
</dbReference>
<accession>A0A1I1WLP7</accession>
<dbReference type="AlphaFoldDB" id="A0A1I1WLP7"/>